<evidence type="ECO:0000313" key="2">
    <source>
        <dbReference type="Proteomes" id="UP000324222"/>
    </source>
</evidence>
<sequence>MLCQHTGVRLDNADLLLLPTLPPWKQSTTTFKYNWLPGKKAVVDEVEFYQQFRALVADLPPSLH</sequence>
<dbReference type="Proteomes" id="UP000324222">
    <property type="component" value="Unassembled WGS sequence"/>
</dbReference>
<reference evidence="1 2" key="1">
    <citation type="submission" date="2019-05" db="EMBL/GenBank/DDBJ databases">
        <title>Another draft genome of Portunus trituberculatus and its Hox gene families provides insights of decapod evolution.</title>
        <authorList>
            <person name="Jeong J.-H."/>
            <person name="Song I."/>
            <person name="Kim S."/>
            <person name="Choi T."/>
            <person name="Kim D."/>
            <person name="Ryu S."/>
            <person name="Kim W."/>
        </authorList>
    </citation>
    <scope>NUCLEOTIDE SEQUENCE [LARGE SCALE GENOMIC DNA]</scope>
    <source>
        <tissue evidence="1">Muscle</tissue>
    </source>
</reference>
<dbReference type="EMBL" id="VSRR010110259">
    <property type="protein sequence ID" value="MPC97495.1"/>
    <property type="molecule type" value="Genomic_DNA"/>
</dbReference>
<name>A0A5B7JSE9_PORTR</name>
<proteinExistence type="predicted"/>
<keyword evidence="2" id="KW-1185">Reference proteome</keyword>
<dbReference type="AlphaFoldDB" id="A0A5B7JSE9"/>
<comment type="caution">
    <text evidence="1">The sequence shown here is derived from an EMBL/GenBank/DDBJ whole genome shotgun (WGS) entry which is preliminary data.</text>
</comment>
<protein>
    <submittedName>
        <fullName evidence="1">Uncharacterized protein</fullName>
    </submittedName>
</protein>
<evidence type="ECO:0000313" key="1">
    <source>
        <dbReference type="EMBL" id="MPC97495.1"/>
    </source>
</evidence>
<organism evidence="1 2">
    <name type="scientific">Portunus trituberculatus</name>
    <name type="common">Swimming crab</name>
    <name type="synonym">Neptunus trituberculatus</name>
    <dbReference type="NCBI Taxonomy" id="210409"/>
    <lineage>
        <taxon>Eukaryota</taxon>
        <taxon>Metazoa</taxon>
        <taxon>Ecdysozoa</taxon>
        <taxon>Arthropoda</taxon>
        <taxon>Crustacea</taxon>
        <taxon>Multicrustacea</taxon>
        <taxon>Malacostraca</taxon>
        <taxon>Eumalacostraca</taxon>
        <taxon>Eucarida</taxon>
        <taxon>Decapoda</taxon>
        <taxon>Pleocyemata</taxon>
        <taxon>Brachyura</taxon>
        <taxon>Eubrachyura</taxon>
        <taxon>Portunoidea</taxon>
        <taxon>Portunidae</taxon>
        <taxon>Portuninae</taxon>
        <taxon>Portunus</taxon>
    </lineage>
</organism>
<gene>
    <name evidence="1" type="ORF">E2C01_092813</name>
</gene>
<accession>A0A5B7JSE9</accession>